<evidence type="ECO:0000256" key="1">
    <source>
        <dbReference type="SAM" id="MobiDB-lite"/>
    </source>
</evidence>
<feature type="region of interest" description="Disordered" evidence="1">
    <location>
        <begin position="89"/>
        <end position="113"/>
    </location>
</feature>
<dbReference type="EMBL" id="JAANQT010001597">
    <property type="protein sequence ID" value="KAG1304579.1"/>
    <property type="molecule type" value="Genomic_DNA"/>
</dbReference>
<comment type="caution">
    <text evidence="2">The sequence shown here is derived from an EMBL/GenBank/DDBJ whole genome shotgun (WGS) entry which is preliminary data.</text>
</comment>
<feature type="region of interest" description="Disordered" evidence="1">
    <location>
        <begin position="490"/>
        <end position="543"/>
    </location>
</feature>
<dbReference type="AlphaFoldDB" id="A0A9P7BPN9"/>
<name>A0A9P7BPN9_RHIOR</name>
<reference evidence="2" key="1">
    <citation type="journal article" date="2020" name="Microb. Genom.">
        <title>Genetic diversity of clinical and environmental Mucorales isolates obtained from an investigation of mucormycosis cases among solid organ transplant recipients.</title>
        <authorList>
            <person name="Nguyen M.H."/>
            <person name="Kaul D."/>
            <person name="Muto C."/>
            <person name="Cheng S.J."/>
            <person name="Richter R.A."/>
            <person name="Bruno V.M."/>
            <person name="Liu G."/>
            <person name="Beyhan S."/>
            <person name="Sundermann A.J."/>
            <person name="Mounaud S."/>
            <person name="Pasculle A.W."/>
            <person name="Nierman W.C."/>
            <person name="Driscoll E."/>
            <person name="Cumbie R."/>
            <person name="Clancy C.J."/>
            <person name="Dupont C.L."/>
        </authorList>
    </citation>
    <scope>NUCLEOTIDE SEQUENCE</scope>
    <source>
        <strain evidence="2">GL11</strain>
    </source>
</reference>
<dbReference type="Proteomes" id="UP000716291">
    <property type="component" value="Unassembled WGS sequence"/>
</dbReference>
<feature type="region of interest" description="Disordered" evidence="1">
    <location>
        <begin position="334"/>
        <end position="445"/>
    </location>
</feature>
<evidence type="ECO:0000313" key="2">
    <source>
        <dbReference type="EMBL" id="KAG1304579.1"/>
    </source>
</evidence>
<proteinExistence type="predicted"/>
<feature type="compositionally biased region" description="Basic and acidic residues" evidence="1">
    <location>
        <begin position="98"/>
        <end position="108"/>
    </location>
</feature>
<feature type="region of interest" description="Disordered" evidence="1">
    <location>
        <begin position="244"/>
        <end position="268"/>
    </location>
</feature>
<feature type="region of interest" description="Disordered" evidence="1">
    <location>
        <begin position="702"/>
        <end position="723"/>
    </location>
</feature>
<dbReference type="OrthoDB" id="2401616at2759"/>
<feature type="compositionally biased region" description="Polar residues" evidence="1">
    <location>
        <begin position="492"/>
        <end position="509"/>
    </location>
</feature>
<feature type="compositionally biased region" description="Polar residues" evidence="1">
    <location>
        <begin position="379"/>
        <end position="427"/>
    </location>
</feature>
<feature type="compositionally biased region" description="Polar residues" evidence="1">
    <location>
        <begin position="343"/>
        <end position="371"/>
    </location>
</feature>
<organism evidence="2 3">
    <name type="scientific">Rhizopus oryzae</name>
    <name type="common">Mucormycosis agent</name>
    <name type="synonym">Rhizopus arrhizus var. delemar</name>
    <dbReference type="NCBI Taxonomy" id="64495"/>
    <lineage>
        <taxon>Eukaryota</taxon>
        <taxon>Fungi</taxon>
        <taxon>Fungi incertae sedis</taxon>
        <taxon>Mucoromycota</taxon>
        <taxon>Mucoromycotina</taxon>
        <taxon>Mucoromycetes</taxon>
        <taxon>Mucorales</taxon>
        <taxon>Mucorineae</taxon>
        <taxon>Rhizopodaceae</taxon>
        <taxon>Rhizopus</taxon>
    </lineage>
</organism>
<accession>A0A9P7BPN9</accession>
<keyword evidence="3" id="KW-1185">Reference proteome</keyword>
<feature type="compositionally biased region" description="Low complexity" evidence="1">
    <location>
        <begin position="252"/>
        <end position="263"/>
    </location>
</feature>
<gene>
    <name evidence="2" type="ORF">G6F64_009093</name>
</gene>
<evidence type="ECO:0000313" key="3">
    <source>
        <dbReference type="Proteomes" id="UP000716291"/>
    </source>
</evidence>
<sequence>MFKSKKKKQQQKKIIEEPTIPEVKQYQILDDIPLAHDFRSSTILPHLNTNIDVAKIEPNSPSITDSSKYYEQIAAWRHEKNQNRYSNGLFGGKHRGRPKLEHNNRPVSEEQEIEQETYLYEPQSEEEENYFFQDFSAENKDTKKSKRRVVKKTSASQQTKPFNLSSFAQDLHDNRLSVIQSRQSKIVMTEEDERQLEKLLEKKRFESSESLLMPPLPSFSLVKSQSTPSRTSIAVVEEEEIVPQLSREHSAAHSFTSTSSTISNKEVSEKLEIDDEHILDLKPANSFSSTQLDRSLSNASVKKNQLARVPSFSSIKSKEQTLTRSPSIASIRSKDQRLMRSPSMASIINQDQRLTRSPSATSQLKKSSSIASIDPLKRSISTASIKQNTDQFNRSNSTLNIKRSPSNASMNEPIRSNSTSNTKSTFETIEEEQQEHQPKKSTSTDLLKSIITNEAPVLKTTSSRSLFGSLRQVSRSKTTTSATSSFKGLVRNLSQASHRPSSTSSNSGMSRAAMAVLQHEQKKDEEEKPEGKQDEEEKPRANSRLISQLISKAARHKKNTKIVNMNEGKGRAKVVRRTIIYVQPDSLNSALKAAESKASSEDEASKEYVTATKVVRQTSVRKRVVTDRQQDKKRWQLQSMDESEFLSVSDEQQPREDYLEGVELREMSDGSVVWGIVKQQGNRKSFFAPNQNNIYEHIEDELAPPPIPKRSPKRQADKSETTDIYYSDEMTLPNLLKMMQQETHPGDELSVDDQLDEMMRILTSQ</sequence>
<protein>
    <submittedName>
        <fullName evidence="2">Uncharacterized protein</fullName>
    </submittedName>
</protein>
<feature type="compositionally biased region" description="Basic and acidic residues" evidence="1">
    <location>
        <begin position="519"/>
        <end position="540"/>
    </location>
</feature>